<reference evidence="2" key="1">
    <citation type="journal article" date="2024" name="Front. Bioeng. Biotechnol.">
        <title>Genome-scale model development and genomic sequencing of the oleaginous clade Lipomyces.</title>
        <authorList>
            <person name="Czajka J.J."/>
            <person name="Han Y."/>
            <person name="Kim J."/>
            <person name="Mondo S.J."/>
            <person name="Hofstad B.A."/>
            <person name="Robles A."/>
            <person name="Haridas S."/>
            <person name="Riley R."/>
            <person name="LaButti K."/>
            <person name="Pangilinan J."/>
            <person name="Andreopoulos W."/>
            <person name="Lipzen A."/>
            <person name="Yan J."/>
            <person name="Wang M."/>
            <person name="Ng V."/>
            <person name="Grigoriev I.V."/>
            <person name="Spatafora J.W."/>
            <person name="Magnuson J.K."/>
            <person name="Baker S.E."/>
            <person name="Pomraning K.R."/>
        </authorList>
    </citation>
    <scope>NUCLEOTIDE SEQUENCE [LARGE SCALE GENOMIC DNA]</scope>
    <source>
        <strain evidence="2">CBS 10300</strain>
    </source>
</reference>
<dbReference type="EMBL" id="MU970049">
    <property type="protein sequence ID" value="KAK9324510.1"/>
    <property type="molecule type" value="Genomic_DNA"/>
</dbReference>
<name>A0ACC3TUT9_9ASCO</name>
<dbReference type="Proteomes" id="UP001489719">
    <property type="component" value="Unassembled WGS sequence"/>
</dbReference>
<proteinExistence type="predicted"/>
<evidence type="ECO:0000313" key="2">
    <source>
        <dbReference type="Proteomes" id="UP001489719"/>
    </source>
</evidence>
<organism evidence="1 2">
    <name type="scientific">Lipomyces orientalis</name>
    <dbReference type="NCBI Taxonomy" id="1233043"/>
    <lineage>
        <taxon>Eukaryota</taxon>
        <taxon>Fungi</taxon>
        <taxon>Dikarya</taxon>
        <taxon>Ascomycota</taxon>
        <taxon>Saccharomycotina</taxon>
        <taxon>Lipomycetes</taxon>
        <taxon>Lipomycetales</taxon>
        <taxon>Lipomycetaceae</taxon>
        <taxon>Lipomyces</taxon>
    </lineage>
</organism>
<sequence length="740" mass="83107">MPSSPKVAIPLKTTKDLDWASPLQAYIRITYGNSENFSKECQMFSRLRQDIMGAGKDATGRDLLYKYYGQLELLDLRIPVEEGGCKVGFTWMDAFTHAETTQHSLAFEKASILFNLASTNSYIAVETSDLKVAYKTFQAAAGIYTFVAENFLHAPSADLNRDTVRALASLMLAQAQEVFVERLLVEGTTKPNMLTKLAKSASMMYKAAVEGLSTAVSKGWGERDWLSLASVQQYYMDAVANHQQALLQSSKGKQGLAIAYLRAAISKSDAAMRSYLPSTYSAFMEILTAQHTELTTTLSSMEKDNDFIYHDNVPAANSVLEIGPLEAAKPTQMSDLYADQDITQLIGRDIFEKLIPVAVAEQSSMYSEEKAKVLRAEGEKVDVAEEEVVTALEYLGLPAALKTIRTLTHAFDDGRVDEMVAQWAQKVQISGTVSFADIEQKKRDIYQVVERCERELEAEERDSESMRSKLGHFWTQSPSVSLTTTLKSDLHSIKESLWTATTSDRKLQAQYAPLENDVRILAQGPNSPELASSFKSPLGGVSTVTKSLVDMEISDRGGNSETAKPDTEAVENLLKKLTKLKKERNLVFTELKEKIQEDDISSLLILNKKVPNIEEKLFKSELEKFLPYQKRIAATIYQQAVTLKELTAIWKAILNNPLIKERRAQLDSGDHRKQVAIERFKKVFEGWSDVHHGKQKGVKFYSELYDFAKSTERNVQEFVDNRRDESRRIMATLQERRGVM</sequence>
<protein>
    <submittedName>
        <fullName evidence="1">BRO1-like domain-containing protein</fullName>
    </submittedName>
</protein>
<comment type="caution">
    <text evidence="1">The sequence shown here is derived from an EMBL/GenBank/DDBJ whole genome shotgun (WGS) entry which is preliminary data.</text>
</comment>
<evidence type="ECO:0000313" key="1">
    <source>
        <dbReference type="EMBL" id="KAK9324510.1"/>
    </source>
</evidence>
<keyword evidence="2" id="KW-1185">Reference proteome</keyword>
<gene>
    <name evidence="1" type="ORF">V1517DRAFT_255934</name>
</gene>
<accession>A0ACC3TUT9</accession>